<name>A0A2A2TH22_9CYAN</name>
<organism evidence="4 5">
    <name type="scientific">Brunnivagina elsteri CCALA 953</name>
    <dbReference type="NCBI Taxonomy" id="987040"/>
    <lineage>
        <taxon>Bacteria</taxon>
        <taxon>Bacillati</taxon>
        <taxon>Cyanobacteriota</taxon>
        <taxon>Cyanophyceae</taxon>
        <taxon>Nostocales</taxon>
        <taxon>Calotrichaceae</taxon>
        <taxon>Brunnivagina</taxon>
    </lineage>
</organism>
<feature type="domain" description="CHASE2" evidence="3">
    <location>
        <begin position="445"/>
        <end position="764"/>
    </location>
</feature>
<evidence type="ECO:0000256" key="2">
    <source>
        <dbReference type="SAM" id="Phobius"/>
    </source>
</evidence>
<keyword evidence="2" id="KW-0472">Membrane</keyword>
<feature type="compositionally biased region" description="Polar residues" evidence="1">
    <location>
        <begin position="379"/>
        <end position="388"/>
    </location>
</feature>
<dbReference type="InterPro" id="IPR007890">
    <property type="entry name" value="CHASE2"/>
</dbReference>
<evidence type="ECO:0000256" key="1">
    <source>
        <dbReference type="SAM" id="MobiDB-lite"/>
    </source>
</evidence>
<sequence length="829" mass="94140">MGKLVVLKFGNGSFEQGFQVTLQIATEGELPSVEIVGRLPEAIKLPIYYQHWQCSYQRLGNAFRLSADKVQVTNVSITEDCQETARTLRSQFNSWLRSESFLPLREKWLERLALTDEVRVILQTEDNLLQRLPWHSWDLLERYKKAEIALTSPNYERSDKVRTTNYNVKILAIVGSSQGIDTQADRALLQNLPDADVTFLVEPQRQQLNDHLWEDNWDILFFAGHSLSHNDESGRIYLNQSDSLSMAELRYALGKAVDNGLYLAIFNSCDGLGLARELTDLQIPEIIFMREAVPDKVASEFLKYFLCEFANSDLLQKEIGNPKYESFFLAVRQARERLQGIEDKFPCATWLPMICHNNPAQIPLTWQQLHNNRHNNIVTENKNNTESLTQKEEREEEKEEEIYLTANETKSTSTGKAKQTKPLFAIVSSIAIALLICGIRLLGLLEGTELQSFDQMMRSRFVLVREPPDSRIIVVGIDDTDLGEQRRQGELLKGTSISDKSLNLLLEKLEQYQPRVIGLDIYRDFKAENPELIQRLQQTQNLVAVCKGSDISSNNNGIKPPPEIPQNSINERLGFSDFIQDKDGIIRRQLLYMRQNANSLCSSQFSLSLQLAFHYFQSENIKSPKFFGNNLKIAKTSFNSLRDRTGGYQKIDAEGGQILLNWRISDAMVQKVTLREVLTGQINPDAFKDKIVLIGVTAKADLQDYLPTPYGSEPDTQLPGVLIHAHMLSQILSAVLSDRPLLQTWTQGIEIIWIVFWSLTGGILAWQFHRQPMSLLILIITSTGMLYIISIGMLISGYWIPFVPSAISLTSAAVVVIVGNTKKIHYPKL</sequence>
<comment type="caution">
    <text evidence="4">The sequence shown here is derived from an EMBL/GenBank/DDBJ whole genome shotgun (WGS) entry which is preliminary data.</text>
</comment>
<evidence type="ECO:0000313" key="5">
    <source>
        <dbReference type="Proteomes" id="UP000218238"/>
    </source>
</evidence>
<protein>
    <submittedName>
        <fullName evidence="4">Sensor protein Chase2</fullName>
    </submittedName>
</protein>
<dbReference type="Proteomes" id="UP000218238">
    <property type="component" value="Unassembled WGS sequence"/>
</dbReference>
<dbReference type="Pfam" id="PF05226">
    <property type="entry name" value="CHASE2"/>
    <property type="match status" value="1"/>
</dbReference>
<evidence type="ECO:0000259" key="3">
    <source>
        <dbReference type="SMART" id="SM01080"/>
    </source>
</evidence>
<dbReference type="SMART" id="SM01080">
    <property type="entry name" value="CHASE2"/>
    <property type="match status" value="1"/>
</dbReference>
<keyword evidence="5" id="KW-1185">Reference proteome</keyword>
<dbReference type="EMBL" id="NTFS01000186">
    <property type="protein sequence ID" value="PAX52928.1"/>
    <property type="molecule type" value="Genomic_DNA"/>
</dbReference>
<feature type="transmembrane region" description="Helical" evidence="2">
    <location>
        <begin position="801"/>
        <end position="819"/>
    </location>
</feature>
<dbReference type="OrthoDB" id="444941at2"/>
<dbReference type="Pfam" id="PF12770">
    <property type="entry name" value="CHAT"/>
    <property type="match status" value="1"/>
</dbReference>
<keyword evidence="2" id="KW-1133">Transmembrane helix</keyword>
<feature type="region of interest" description="Disordered" evidence="1">
    <location>
        <begin position="379"/>
        <end position="399"/>
    </location>
</feature>
<feature type="transmembrane region" description="Helical" evidence="2">
    <location>
        <begin position="775"/>
        <end position="795"/>
    </location>
</feature>
<reference evidence="4 5" key="1">
    <citation type="submission" date="2017-08" db="EMBL/GenBank/DDBJ databases">
        <title>Draft genome sequence of filamentous cyanobacterium Calothrix elsteri CCALA 953.</title>
        <authorList>
            <person name="Gagunashvili A.N."/>
            <person name="Elster J."/>
            <person name="Andresson O.S."/>
        </authorList>
    </citation>
    <scope>NUCLEOTIDE SEQUENCE [LARGE SCALE GENOMIC DNA]</scope>
    <source>
        <strain evidence="4 5">CCALA 953</strain>
    </source>
</reference>
<dbReference type="InterPro" id="IPR024983">
    <property type="entry name" value="CHAT_dom"/>
</dbReference>
<feature type="transmembrane region" description="Helical" evidence="2">
    <location>
        <begin position="751"/>
        <end position="768"/>
    </location>
</feature>
<dbReference type="RefSeq" id="WP_095722769.1">
    <property type="nucleotide sequence ID" value="NZ_NTFS01000186.1"/>
</dbReference>
<accession>A0A2A2TH22</accession>
<keyword evidence="2" id="KW-0812">Transmembrane</keyword>
<evidence type="ECO:0000313" key="4">
    <source>
        <dbReference type="EMBL" id="PAX52928.1"/>
    </source>
</evidence>
<dbReference type="AlphaFoldDB" id="A0A2A2TH22"/>
<gene>
    <name evidence="4" type="ORF">CK510_16640</name>
</gene>
<proteinExistence type="predicted"/>